<proteinExistence type="predicted"/>
<protein>
    <submittedName>
        <fullName evidence="1">Uncharacterized protein</fullName>
    </submittedName>
</protein>
<gene>
    <name evidence="1" type="ORF">HW452_05125</name>
</gene>
<evidence type="ECO:0000313" key="1">
    <source>
        <dbReference type="EMBL" id="MBZ5486903.1"/>
    </source>
</evidence>
<organism evidence="1 2">
    <name type="scientific">Vreelandella aquamarina</name>
    <dbReference type="NCBI Taxonomy" id="77097"/>
    <lineage>
        <taxon>Bacteria</taxon>
        <taxon>Pseudomonadati</taxon>
        <taxon>Pseudomonadota</taxon>
        <taxon>Gammaproteobacteria</taxon>
        <taxon>Oceanospirillales</taxon>
        <taxon>Halomonadaceae</taxon>
        <taxon>Vreelandella</taxon>
    </lineage>
</organism>
<accession>A0ACC5VRJ3</accession>
<keyword evidence="2" id="KW-1185">Reference proteome</keyword>
<dbReference type="Proteomes" id="UP001319846">
    <property type="component" value="Unassembled WGS sequence"/>
</dbReference>
<dbReference type="EMBL" id="JABYQT010000002">
    <property type="protein sequence ID" value="MBZ5486903.1"/>
    <property type="molecule type" value="Genomic_DNA"/>
</dbReference>
<comment type="caution">
    <text evidence="1">The sequence shown here is derived from an EMBL/GenBank/DDBJ whole genome shotgun (WGS) entry which is preliminary data.</text>
</comment>
<evidence type="ECO:0000313" key="2">
    <source>
        <dbReference type="Proteomes" id="UP001319846"/>
    </source>
</evidence>
<reference evidence="1" key="1">
    <citation type="submission" date="2020-06" db="EMBL/GenBank/DDBJ databases">
        <title>Whole Genome Sequence of Halomonas aquamarina MB598.</title>
        <authorList>
            <person name="Pervaiz M."/>
            <person name="Fariq A."/>
            <person name="Yasmin A."/>
            <person name="Welch M."/>
        </authorList>
    </citation>
    <scope>NUCLEOTIDE SEQUENCE</scope>
    <source>
        <strain evidence="1">MB598</strain>
    </source>
</reference>
<sequence>MPTRGGRQVRRNFSRAVKLIAGPLTDQVVTEILIIGEGYAVNLTPVDTSNLVNSRFRQITNTATGTVGVVGYTAAYAAAVHGGGPKNWQKAAAEDRFLERGFERDGRADIEAHITRSYRV</sequence>
<name>A0ACC5VRJ3_9GAMM</name>